<evidence type="ECO:0000313" key="2">
    <source>
        <dbReference type="EMBL" id="KYP67617.1"/>
    </source>
</evidence>
<dbReference type="Gramene" id="C.cajan_23281.t">
    <property type="protein sequence ID" value="C.cajan_23281.t"/>
    <property type="gene ID" value="C.cajan_23281"/>
</dbReference>
<dbReference type="Pfam" id="PF14576">
    <property type="entry name" value="SEO_N"/>
    <property type="match status" value="1"/>
</dbReference>
<dbReference type="InterPro" id="IPR039299">
    <property type="entry name" value="SEOA"/>
</dbReference>
<dbReference type="EMBL" id="CM003607">
    <property type="protein sequence ID" value="KYP67617.1"/>
    <property type="molecule type" value="Genomic_DNA"/>
</dbReference>
<sequence>MCHNHGNTSMLSRCSWVAKVVITFVAFEPTFGEFWLVTRLYATNRLVKFVAMLKHIHQTLKQREDLGPKFEITNNLLIVQFHELPSQYIDFKAPTILTTSTLILDAIYCIVTRVYMTSTTETWELSNLAHRLDNINNHLAYPFPSSKEEAQWNEETWDLALLADTI</sequence>
<dbReference type="PANTHER" id="PTHR33232:SF10">
    <property type="entry name" value="SIEVE ELEMENT OCCLUSION-RELATED"/>
    <property type="match status" value="1"/>
</dbReference>
<evidence type="ECO:0000313" key="3">
    <source>
        <dbReference type="Proteomes" id="UP000075243"/>
    </source>
</evidence>
<dbReference type="GO" id="GO:0010088">
    <property type="term" value="P:phloem development"/>
    <property type="evidence" value="ECO:0007669"/>
    <property type="project" value="InterPro"/>
</dbReference>
<dbReference type="PANTHER" id="PTHR33232">
    <property type="entry name" value="PROTEIN SIEVE ELEMENT OCCLUSION B-LIKE"/>
    <property type="match status" value="1"/>
</dbReference>
<proteinExistence type="predicted"/>
<accession>A0A151TKQ7</accession>
<evidence type="ECO:0000259" key="1">
    <source>
        <dbReference type="Pfam" id="PF14576"/>
    </source>
</evidence>
<feature type="domain" description="Sieve element occlusion N-terminal" evidence="1">
    <location>
        <begin position="9"/>
        <end position="149"/>
    </location>
</feature>
<dbReference type="Proteomes" id="UP000075243">
    <property type="component" value="Chromosome 5"/>
</dbReference>
<keyword evidence="3" id="KW-1185">Reference proteome</keyword>
<organism evidence="2 3">
    <name type="scientific">Cajanus cajan</name>
    <name type="common">Pigeon pea</name>
    <name type="synonym">Cajanus indicus</name>
    <dbReference type="NCBI Taxonomy" id="3821"/>
    <lineage>
        <taxon>Eukaryota</taxon>
        <taxon>Viridiplantae</taxon>
        <taxon>Streptophyta</taxon>
        <taxon>Embryophyta</taxon>
        <taxon>Tracheophyta</taxon>
        <taxon>Spermatophyta</taxon>
        <taxon>Magnoliopsida</taxon>
        <taxon>eudicotyledons</taxon>
        <taxon>Gunneridae</taxon>
        <taxon>Pentapetalae</taxon>
        <taxon>rosids</taxon>
        <taxon>fabids</taxon>
        <taxon>Fabales</taxon>
        <taxon>Fabaceae</taxon>
        <taxon>Papilionoideae</taxon>
        <taxon>50 kb inversion clade</taxon>
        <taxon>NPAAA clade</taxon>
        <taxon>indigoferoid/millettioid clade</taxon>
        <taxon>Phaseoleae</taxon>
        <taxon>Cajanus</taxon>
    </lineage>
</organism>
<dbReference type="InterPro" id="IPR027942">
    <property type="entry name" value="SEO_N"/>
</dbReference>
<name>A0A151TKQ7_CAJCA</name>
<dbReference type="STRING" id="3821.A0A151TKQ7"/>
<dbReference type="AlphaFoldDB" id="A0A151TKQ7"/>
<reference evidence="2 3" key="1">
    <citation type="journal article" date="2012" name="Nat. Biotechnol.">
        <title>Draft genome sequence of pigeonpea (Cajanus cajan), an orphan legume crop of resource-poor farmers.</title>
        <authorList>
            <person name="Varshney R.K."/>
            <person name="Chen W."/>
            <person name="Li Y."/>
            <person name="Bharti A.K."/>
            <person name="Saxena R.K."/>
            <person name="Schlueter J.A."/>
            <person name="Donoghue M.T."/>
            <person name="Azam S."/>
            <person name="Fan G."/>
            <person name="Whaley A.M."/>
            <person name="Farmer A.D."/>
            <person name="Sheridan J."/>
            <person name="Iwata A."/>
            <person name="Tuteja R."/>
            <person name="Penmetsa R.V."/>
            <person name="Wu W."/>
            <person name="Upadhyaya H.D."/>
            <person name="Yang S.P."/>
            <person name="Shah T."/>
            <person name="Saxena K.B."/>
            <person name="Michael T."/>
            <person name="McCombie W.R."/>
            <person name="Yang B."/>
            <person name="Zhang G."/>
            <person name="Yang H."/>
            <person name="Wang J."/>
            <person name="Spillane C."/>
            <person name="Cook D.R."/>
            <person name="May G.D."/>
            <person name="Xu X."/>
            <person name="Jackson S.A."/>
        </authorList>
    </citation>
    <scope>NUCLEOTIDE SEQUENCE [LARGE SCALE GENOMIC DNA]</scope>
    <source>
        <strain evidence="3">cv. Asha</strain>
    </source>
</reference>
<gene>
    <name evidence="2" type="ORF">KK1_023961</name>
</gene>
<protein>
    <recommendedName>
        <fullName evidence="1">Sieve element occlusion N-terminal domain-containing protein</fullName>
    </recommendedName>
</protein>